<evidence type="ECO:0000256" key="3">
    <source>
        <dbReference type="ARBA" id="ARBA00022777"/>
    </source>
</evidence>
<evidence type="ECO:0000259" key="6">
    <source>
        <dbReference type="PROSITE" id="PS50011"/>
    </source>
</evidence>
<dbReference type="EMBL" id="QFQP01000006">
    <property type="protein sequence ID" value="PZR14911.1"/>
    <property type="molecule type" value="Genomic_DNA"/>
</dbReference>
<reference evidence="7 8" key="1">
    <citation type="submission" date="2017-08" db="EMBL/GenBank/DDBJ databases">
        <title>Infants hospitalized years apart are colonized by the same room-sourced microbial strains.</title>
        <authorList>
            <person name="Brooks B."/>
            <person name="Olm M.R."/>
            <person name="Firek B.A."/>
            <person name="Baker R."/>
            <person name="Thomas B.C."/>
            <person name="Morowitz M.J."/>
            <person name="Banfield J.F."/>
        </authorList>
    </citation>
    <scope>NUCLEOTIDE SEQUENCE [LARGE SCALE GENOMIC DNA]</scope>
    <source>
        <strain evidence="7">S2_003_000_R2_14</strain>
    </source>
</reference>
<accession>A0A2W5VW94</accession>
<dbReference type="AlphaFoldDB" id="A0A2W5VW94"/>
<dbReference type="CDD" id="cd14014">
    <property type="entry name" value="STKc_PknB_like"/>
    <property type="match status" value="1"/>
</dbReference>
<sequence>MSADRLVLGGRFKLIRHLGGGGMAEVYLAEQLSLKRNVALKVLKRDLSAQPAMGERFRREAQILSTVDHPNVVRVIDFETNKRDGTVLVLELADGLTLEQALKDGPFEPRRAMRVLLQLAEGLSAVHERGIIHRDLKPQNVVIGMGPRGEQARLLDFGIARLMELDTDAGHAAMHLEGDDPFVSVPGQAVGTPAYVAPEQAMASEVDTRTDVYSFGVVAFRLLTGRLPFLGPEARQFLEQHVREPAPAIDDVQPALREFPALVKFVAACLEKKPEARPGDAAALVTHLRGMLTPEQLALSTQTRMVLNAVTTQTLSAVRDTAQSVTAVSMQGVQQVGRFARRLDRPFKQSLLITAAITAGVAGTFAASPPSAVERAEAELAAGKPAEALTTIDAVLPEARGLAPVLLSLKVGALHELGREEDARAILRATPYQALFPARPALLELLSERFAADEHDDELNEWLAMLPAELSDDTLRVFASGASSAKQWGALRILDTRQRIDGLDLAERYATSLQSSSCEVRSRAAQRLGELGDSAHLDALRELSESSKEAGRNCGQDEAADAIRALKRVK</sequence>
<evidence type="ECO:0000256" key="5">
    <source>
        <dbReference type="PROSITE-ProRule" id="PRU10141"/>
    </source>
</evidence>
<dbReference type="PANTHER" id="PTHR43289">
    <property type="entry name" value="MITOGEN-ACTIVATED PROTEIN KINASE KINASE KINASE 20-RELATED"/>
    <property type="match status" value="1"/>
</dbReference>
<dbReference type="Proteomes" id="UP000249061">
    <property type="component" value="Unassembled WGS sequence"/>
</dbReference>
<feature type="binding site" evidence="5">
    <location>
        <position position="41"/>
    </location>
    <ligand>
        <name>ATP</name>
        <dbReference type="ChEBI" id="CHEBI:30616"/>
    </ligand>
</feature>
<name>A0A2W5VW94_9BACT</name>
<dbReference type="PROSITE" id="PS00108">
    <property type="entry name" value="PROTEIN_KINASE_ST"/>
    <property type="match status" value="1"/>
</dbReference>
<keyword evidence="4 5" id="KW-0067">ATP-binding</keyword>
<organism evidence="7 8">
    <name type="scientific">Archangium gephyra</name>
    <dbReference type="NCBI Taxonomy" id="48"/>
    <lineage>
        <taxon>Bacteria</taxon>
        <taxon>Pseudomonadati</taxon>
        <taxon>Myxococcota</taxon>
        <taxon>Myxococcia</taxon>
        <taxon>Myxococcales</taxon>
        <taxon>Cystobacterineae</taxon>
        <taxon>Archangiaceae</taxon>
        <taxon>Archangium</taxon>
    </lineage>
</organism>
<dbReference type="Pfam" id="PF00069">
    <property type="entry name" value="Pkinase"/>
    <property type="match status" value="1"/>
</dbReference>
<gene>
    <name evidence="7" type="ORF">DI536_09000</name>
</gene>
<evidence type="ECO:0000256" key="2">
    <source>
        <dbReference type="ARBA" id="ARBA00022741"/>
    </source>
</evidence>
<dbReference type="Gene3D" id="1.10.510.10">
    <property type="entry name" value="Transferase(Phosphotransferase) domain 1"/>
    <property type="match status" value="1"/>
</dbReference>
<evidence type="ECO:0000256" key="4">
    <source>
        <dbReference type="ARBA" id="ARBA00022840"/>
    </source>
</evidence>
<dbReference type="PROSITE" id="PS50011">
    <property type="entry name" value="PROTEIN_KINASE_DOM"/>
    <property type="match status" value="1"/>
</dbReference>
<dbReference type="InterPro" id="IPR011009">
    <property type="entry name" value="Kinase-like_dom_sf"/>
</dbReference>
<dbReference type="GO" id="GO:0005524">
    <property type="term" value="F:ATP binding"/>
    <property type="evidence" value="ECO:0007669"/>
    <property type="project" value="UniProtKB-UniRule"/>
</dbReference>
<evidence type="ECO:0000313" key="7">
    <source>
        <dbReference type="EMBL" id="PZR14911.1"/>
    </source>
</evidence>
<dbReference type="PANTHER" id="PTHR43289:SF6">
    <property type="entry name" value="SERINE_THREONINE-PROTEIN KINASE NEKL-3"/>
    <property type="match status" value="1"/>
</dbReference>
<dbReference type="GO" id="GO:0004674">
    <property type="term" value="F:protein serine/threonine kinase activity"/>
    <property type="evidence" value="ECO:0007669"/>
    <property type="project" value="TreeGrafter"/>
</dbReference>
<protein>
    <recommendedName>
        <fullName evidence="6">Protein kinase domain-containing protein</fullName>
    </recommendedName>
</protein>
<keyword evidence="2 5" id="KW-0547">Nucleotide-binding</keyword>
<feature type="domain" description="Protein kinase" evidence="6">
    <location>
        <begin position="12"/>
        <end position="290"/>
    </location>
</feature>
<dbReference type="InterPro" id="IPR017441">
    <property type="entry name" value="Protein_kinase_ATP_BS"/>
</dbReference>
<dbReference type="PROSITE" id="PS00107">
    <property type="entry name" value="PROTEIN_KINASE_ATP"/>
    <property type="match status" value="1"/>
</dbReference>
<comment type="caution">
    <text evidence="7">The sequence shown here is derived from an EMBL/GenBank/DDBJ whole genome shotgun (WGS) entry which is preliminary data.</text>
</comment>
<proteinExistence type="predicted"/>
<dbReference type="Gene3D" id="3.30.200.20">
    <property type="entry name" value="Phosphorylase Kinase, domain 1"/>
    <property type="match status" value="1"/>
</dbReference>
<keyword evidence="1" id="KW-0808">Transferase</keyword>
<dbReference type="SMART" id="SM00220">
    <property type="entry name" value="S_TKc"/>
    <property type="match status" value="1"/>
</dbReference>
<evidence type="ECO:0000256" key="1">
    <source>
        <dbReference type="ARBA" id="ARBA00022679"/>
    </source>
</evidence>
<dbReference type="InterPro" id="IPR000719">
    <property type="entry name" value="Prot_kinase_dom"/>
</dbReference>
<evidence type="ECO:0000313" key="8">
    <source>
        <dbReference type="Proteomes" id="UP000249061"/>
    </source>
</evidence>
<dbReference type="InterPro" id="IPR008271">
    <property type="entry name" value="Ser/Thr_kinase_AS"/>
</dbReference>
<keyword evidence="3" id="KW-0418">Kinase</keyword>
<dbReference type="SUPFAM" id="SSF56112">
    <property type="entry name" value="Protein kinase-like (PK-like)"/>
    <property type="match status" value="1"/>
</dbReference>